<organism evidence="2 3">
    <name type="scientific">Pristionchus entomophagus</name>
    <dbReference type="NCBI Taxonomy" id="358040"/>
    <lineage>
        <taxon>Eukaryota</taxon>
        <taxon>Metazoa</taxon>
        <taxon>Ecdysozoa</taxon>
        <taxon>Nematoda</taxon>
        <taxon>Chromadorea</taxon>
        <taxon>Rhabditida</taxon>
        <taxon>Rhabditina</taxon>
        <taxon>Diplogasteromorpha</taxon>
        <taxon>Diplogasteroidea</taxon>
        <taxon>Neodiplogasteridae</taxon>
        <taxon>Pristionchus</taxon>
    </lineage>
</organism>
<dbReference type="AlphaFoldDB" id="A0AAV5TB79"/>
<feature type="compositionally biased region" description="Polar residues" evidence="1">
    <location>
        <begin position="15"/>
        <end position="31"/>
    </location>
</feature>
<feature type="non-terminal residue" evidence="2">
    <location>
        <position position="1"/>
    </location>
</feature>
<dbReference type="Proteomes" id="UP001432027">
    <property type="component" value="Unassembled WGS sequence"/>
</dbReference>
<keyword evidence="3" id="KW-1185">Reference proteome</keyword>
<evidence type="ECO:0000256" key="1">
    <source>
        <dbReference type="SAM" id="MobiDB-lite"/>
    </source>
</evidence>
<gene>
    <name evidence="2" type="ORF">PENTCL1PPCAC_12248</name>
</gene>
<sequence length="106" mass="11630">PNASHMEMYYDSDHSGTASTRASTPSISTSQLDLRSDYSIPHTSSPNDLSLHGSFHNEVEIPQGFDLDSLSSREEDYTTSYTASNSYQNPFEGINLLNGPTRITPA</sequence>
<evidence type="ECO:0000313" key="2">
    <source>
        <dbReference type="EMBL" id="GMS90073.1"/>
    </source>
</evidence>
<reference evidence="2" key="1">
    <citation type="submission" date="2023-10" db="EMBL/GenBank/DDBJ databases">
        <title>Genome assembly of Pristionchus species.</title>
        <authorList>
            <person name="Yoshida K."/>
            <person name="Sommer R.J."/>
        </authorList>
    </citation>
    <scope>NUCLEOTIDE SEQUENCE</scope>
    <source>
        <strain evidence="2">RS0144</strain>
    </source>
</reference>
<accession>A0AAV5TB79</accession>
<protein>
    <submittedName>
        <fullName evidence="2">Uncharacterized protein</fullName>
    </submittedName>
</protein>
<evidence type="ECO:0000313" key="3">
    <source>
        <dbReference type="Proteomes" id="UP001432027"/>
    </source>
</evidence>
<dbReference type="EMBL" id="BTSX01000003">
    <property type="protein sequence ID" value="GMS90073.1"/>
    <property type="molecule type" value="Genomic_DNA"/>
</dbReference>
<comment type="caution">
    <text evidence="2">The sequence shown here is derived from an EMBL/GenBank/DDBJ whole genome shotgun (WGS) entry which is preliminary data.</text>
</comment>
<feature type="region of interest" description="Disordered" evidence="1">
    <location>
        <begin position="1"/>
        <end position="31"/>
    </location>
</feature>
<name>A0AAV5TB79_9BILA</name>
<proteinExistence type="predicted"/>